<dbReference type="FunFam" id="3.10.590.10:FF:000003">
    <property type="entry name" value="Thymocyte nuclear protein 1"/>
    <property type="match status" value="1"/>
</dbReference>
<dbReference type="AlphaFoldDB" id="A0A401RYR0"/>
<evidence type="ECO:0000256" key="5">
    <source>
        <dbReference type="ARBA" id="ARBA00023242"/>
    </source>
</evidence>
<dbReference type="SUPFAM" id="SSF88697">
    <property type="entry name" value="PUA domain-like"/>
    <property type="match status" value="1"/>
</dbReference>
<dbReference type="STRING" id="137246.A0A401RYR0"/>
<evidence type="ECO:0000256" key="6">
    <source>
        <dbReference type="SAM" id="MobiDB-lite"/>
    </source>
</evidence>
<comment type="caution">
    <text evidence="8">The sequence shown here is derived from an EMBL/GenBank/DDBJ whole genome shotgun (WGS) entry which is preliminary data.</text>
</comment>
<feature type="compositionally biased region" description="Basic residues" evidence="6">
    <location>
        <begin position="42"/>
        <end position="51"/>
    </location>
</feature>
<keyword evidence="9" id="KW-1185">Reference proteome</keyword>
<organism evidence="8 9">
    <name type="scientific">Chiloscyllium punctatum</name>
    <name type="common">Brownbanded bambooshark</name>
    <name type="synonym">Hemiscyllium punctatum</name>
    <dbReference type="NCBI Taxonomy" id="137246"/>
    <lineage>
        <taxon>Eukaryota</taxon>
        <taxon>Metazoa</taxon>
        <taxon>Chordata</taxon>
        <taxon>Craniata</taxon>
        <taxon>Vertebrata</taxon>
        <taxon>Chondrichthyes</taxon>
        <taxon>Elasmobranchii</taxon>
        <taxon>Galeomorphii</taxon>
        <taxon>Galeoidea</taxon>
        <taxon>Orectolobiformes</taxon>
        <taxon>Hemiscylliidae</taxon>
        <taxon>Chiloscyllium</taxon>
    </lineage>
</organism>
<dbReference type="EMBL" id="BEZZ01000025">
    <property type="protein sequence ID" value="GCC23249.1"/>
    <property type="molecule type" value="Genomic_DNA"/>
</dbReference>
<dbReference type="OrthoDB" id="41445at2759"/>
<evidence type="ECO:0000313" key="9">
    <source>
        <dbReference type="Proteomes" id="UP000287033"/>
    </source>
</evidence>
<dbReference type="InterPro" id="IPR047197">
    <property type="entry name" value="THYN1-like_EVE"/>
</dbReference>
<accession>A0A401RYR0</accession>
<dbReference type="Gene3D" id="3.10.590.10">
    <property type="entry name" value="ph1033 like domains"/>
    <property type="match status" value="1"/>
</dbReference>
<dbReference type="InterPro" id="IPR015947">
    <property type="entry name" value="PUA-like_sf"/>
</dbReference>
<evidence type="ECO:0000256" key="2">
    <source>
        <dbReference type="ARBA" id="ARBA00004123"/>
    </source>
</evidence>
<keyword evidence="5" id="KW-0539">Nucleus</keyword>
<keyword evidence="4" id="KW-0597">Phosphoprotein</keyword>
<dbReference type="InterPro" id="IPR002740">
    <property type="entry name" value="EVE_domain"/>
</dbReference>
<feature type="domain" description="EVE" evidence="7">
    <location>
        <begin position="105"/>
        <end position="267"/>
    </location>
</feature>
<dbReference type="Proteomes" id="UP000287033">
    <property type="component" value="Unassembled WGS sequence"/>
</dbReference>
<dbReference type="CDD" id="cd21133">
    <property type="entry name" value="EVE"/>
    <property type="match status" value="1"/>
</dbReference>
<dbReference type="Pfam" id="PF01878">
    <property type="entry name" value="EVE"/>
    <property type="match status" value="1"/>
</dbReference>
<comment type="function">
    <text evidence="1">Specifically binds 5-hydroxymethylcytosine (5hmC), suggesting that it acts as a specific reader of 5hmC.</text>
</comment>
<dbReference type="InterPro" id="IPR052181">
    <property type="entry name" value="5hmC_binding"/>
</dbReference>
<dbReference type="GO" id="GO:0005634">
    <property type="term" value="C:nucleus"/>
    <property type="evidence" value="ECO:0007669"/>
    <property type="project" value="UniProtKB-SubCell"/>
</dbReference>
<evidence type="ECO:0000313" key="8">
    <source>
        <dbReference type="EMBL" id="GCC23249.1"/>
    </source>
</evidence>
<name>A0A401RYR0_CHIPU</name>
<protein>
    <recommendedName>
        <fullName evidence="3">Thymocyte nuclear protein 1</fullName>
    </recommendedName>
</protein>
<dbReference type="PANTHER" id="PTHR14087">
    <property type="entry name" value="THYMOCYTE NUCLEAR PROTEIN 1"/>
    <property type="match status" value="1"/>
</dbReference>
<reference evidence="8 9" key="1">
    <citation type="journal article" date="2018" name="Nat. Ecol. Evol.">
        <title>Shark genomes provide insights into elasmobranch evolution and the origin of vertebrates.</title>
        <authorList>
            <person name="Hara Y"/>
            <person name="Yamaguchi K"/>
            <person name="Onimaru K"/>
            <person name="Kadota M"/>
            <person name="Koyanagi M"/>
            <person name="Keeley SD"/>
            <person name="Tatsumi K"/>
            <person name="Tanaka K"/>
            <person name="Motone F"/>
            <person name="Kageyama Y"/>
            <person name="Nozu R"/>
            <person name="Adachi N"/>
            <person name="Nishimura O"/>
            <person name="Nakagawa R"/>
            <person name="Tanegashima C"/>
            <person name="Kiyatake I"/>
            <person name="Matsumoto R"/>
            <person name="Murakumo K"/>
            <person name="Nishida K"/>
            <person name="Terakita A"/>
            <person name="Kuratani S"/>
            <person name="Sato K"/>
            <person name="Hyodo S Kuraku.S."/>
        </authorList>
    </citation>
    <scope>NUCLEOTIDE SEQUENCE [LARGE SCALE GENOMIC DNA]</scope>
</reference>
<dbReference type="PANTHER" id="PTHR14087:SF7">
    <property type="entry name" value="THYMOCYTE NUCLEAR PROTEIN 1"/>
    <property type="match status" value="1"/>
</dbReference>
<proteinExistence type="predicted"/>
<sequence length="274" mass="31307">MVFVSLRAPALLRGSTFPFKRLPSDRGGSPFVGYKKVEKSKMSPKNKKRGGNGKSIELIEPAAKSAKKELDNSTEDVTKKSSTSDSRKAAKSSVEDKGNKEAHSFWLMKSEPESRIENGVDVKFGVEDLKAQQNQTACWDGVRNYQARNFMKDMKLGQLAFFYHSNCKEPGIAALVKVVKESYIDHTQFDKKDPHYDPRSTKQNPKWFMVDVQFVRMMKRYISLAELKRHHQEHKTKDGPLKNMALFTRARLSVQPVTKEEFDFVLSLEDQKPV</sequence>
<feature type="region of interest" description="Disordered" evidence="6">
    <location>
        <begin position="25"/>
        <end position="96"/>
    </location>
</feature>
<dbReference type="OMA" id="ANMQMLK"/>
<evidence type="ECO:0000256" key="4">
    <source>
        <dbReference type="ARBA" id="ARBA00022553"/>
    </source>
</evidence>
<evidence type="ECO:0000259" key="7">
    <source>
        <dbReference type="Pfam" id="PF01878"/>
    </source>
</evidence>
<feature type="compositionally biased region" description="Basic and acidic residues" evidence="6">
    <location>
        <begin position="85"/>
        <end position="96"/>
    </location>
</feature>
<evidence type="ECO:0000256" key="3">
    <source>
        <dbReference type="ARBA" id="ARBA00014654"/>
    </source>
</evidence>
<comment type="subcellular location">
    <subcellularLocation>
        <location evidence="2">Nucleus</location>
    </subcellularLocation>
</comment>
<feature type="compositionally biased region" description="Basic and acidic residues" evidence="6">
    <location>
        <begin position="66"/>
        <end position="79"/>
    </location>
</feature>
<gene>
    <name evidence="8" type="ORF">chiPu_0001643</name>
</gene>
<evidence type="ECO:0000256" key="1">
    <source>
        <dbReference type="ARBA" id="ARBA00002530"/>
    </source>
</evidence>